<dbReference type="PRINTS" id="PR00080">
    <property type="entry name" value="SDRFAMILY"/>
</dbReference>
<evidence type="ECO:0000256" key="3">
    <source>
        <dbReference type="ARBA" id="ARBA00023002"/>
    </source>
</evidence>
<dbReference type="PRINTS" id="PR00081">
    <property type="entry name" value="GDHRDH"/>
</dbReference>
<dbReference type="OrthoDB" id="1888931at2759"/>
<protein>
    <recommendedName>
        <fullName evidence="6">D-arabinitol 2-dehydrogenase [ribulose-forming]</fullName>
        <ecNumber evidence="5">1.1.1.250</ecNumber>
    </recommendedName>
</protein>
<evidence type="ECO:0000313" key="7">
    <source>
        <dbReference type="EMBL" id="TFK51171.1"/>
    </source>
</evidence>
<dbReference type="PANTHER" id="PTHR42760:SF115">
    <property type="entry name" value="3-OXOACYL-[ACYL-CARRIER-PROTEIN] REDUCTASE FABG"/>
    <property type="match status" value="1"/>
</dbReference>
<keyword evidence="3" id="KW-0560">Oxidoreductase</keyword>
<evidence type="ECO:0000256" key="2">
    <source>
        <dbReference type="ARBA" id="ARBA00022857"/>
    </source>
</evidence>
<comment type="pathway">
    <text evidence="4">Carbohydrate metabolism; D-arabinitol metabolism.</text>
</comment>
<sequence length="289" mass="30679">MPDLQPLAKIDFRSPEDPVLPAPLPQVPEERAQARFSLAGKRAIVTGGAGGLGYTTSTALLEHGLSGLCIFDRDIETGQVAASSLSTSFPSAKVIFKPVNVADETMVTEAVESVVGELGGVEVLLHCAGIVGVVDTLEMGMEQWNRIMEVNLTGAFVCARAVAKTMINKSTPGSIILVASMSGHSINFPQPQAAYNVSKAGVLHLARHLAVEWAQHGIRVNSISPGYMDTVLNEGDHLTEARRIWNERTPMGRMGKPEELCGAVVLLASNAGSFMTGSDLRIDGGYTLL</sequence>
<evidence type="ECO:0000256" key="4">
    <source>
        <dbReference type="ARBA" id="ARBA00060719"/>
    </source>
</evidence>
<dbReference type="InterPro" id="IPR036291">
    <property type="entry name" value="NAD(P)-bd_dom_sf"/>
</dbReference>
<dbReference type="STRING" id="5364.A0A5C3NBD7"/>
<evidence type="ECO:0000256" key="6">
    <source>
        <dbReference type="ARBA" id="ARBA00070881"/>
    </source>
</evidence>
<evidence type="ECO:0000256" key="1">
    <source>
        <dbReference type="ARBA" id="ARBA00006484"/>
    </source>
</evidence>
<proteinExistence type="inferred from homology"/>
<organism evidence="7 8">
    <name type="scientific">Heliocybe sulcata</name>
    <dbReference type="NCBI Taxonomy" id="5364"/>
    <lineage>
        <taxon>Eukaryota</taxon>
        <taxon>Fungi</taxon>
        <taxon>Dikarya</taxon>
        <taxon>Basidiomycota</taxon>
        <taxon>Agaricomycotina</taxon>
        <taxon>Agaricomycetes</taxon>
        <taxon>Gloeophyllales</taxon>
        <taxon>Gloeophyllaceae</taxon>
        <taxon>Heliocybe</taxon>
    </lineage>
</organism>
<reference evidence="7 8" key="1">
    <citation type="journal article" date="2019" name="Nat. Ecol. Evol.">
        <title>Megaphylogeny resolves global patterns of mushroom evolution.</title>
        <authorList>
            <person name="Varga T."/>
            <person name="Krizsan K."/>
            <person name="Foldi C."/>
            <person name="Dima B."/>
            <person name="Sanchez-Garcia M."/>
            <person name="Sanchez-Ramirez S."/>
            <person name="Szollosi G.J."/>
            <person name="Szarkandi J.G."/>
            <person name="Papp V."/>
            <person name="Albert L."/>
            <person name="Andreopoulos W."/>
            <person name="Angelini C."/>
            <person name="Antonin V."/>
            <person name="Barry K.W."/>
            <person name="Bougher N.L."/>
            <person name="Buchanan P."/>
            <person name="Buyck B."/>
            <person name="Bense V."/>
            <person name="Catcheside P."/>
            <person name="Chovatia M."/>
            <person name="Cooper J."/>
            <person name="Damon W."/>
            <person name="Desjardin D."/>
            <person name="Finy P."/>
            <person name="Geml J."/>
            <person name="Haridas S."/>
            <person name="Hughes K."/>
            <person name="Justo A."/>
            <person name="Karasinski D."/>
            <person name="Kautmanova I."/>
            <person name="Kiss B."/>
            <person name="Kocsube S."/>
            <person name="Kotiranta H."/>
            <person name="LaButti K.M."/>
            <person name="Lechner B.E."/>
            <person name="Liimatainen K."/>
            <person name="Lipzen A."/>
            <person name="Lukacs Z."/>
            <person name="Mihaltcheva S."/>
            <person name="Morgado L.N."/>
            <person name="Niskanen T."/>
            <person name="Noordeloos M.E."/>
            <person name="Ohm R.A."/>
            <person name="Ortiz-Santana B."/>
            <person name="Ovrebo C."/>
            <person name="Racz N."/>
            <person name="Riley R."/>
            <person name="Savchenko A."/>
            <person name="Shiryaev A."/>
            <person name="Soop K."/>
            <person name="Spirin V."/>
            <person name="Szebenyi C."/>
            <person name="Tomsovsky M."/>
            <person name="Tulloss R.E."/>
            <person name="Uehling J."/>
            <person name="Grigoriev I.V."/>
            <person name="Vagvolgyi C."/>
            <person name="Papp T."/>
            <person name="Martin F.M."/>
            <person name="Miettinen O."/>
            <person name="Hibbett D.S."/>
            <person name="Nagy L.G."/>
        </authorList>
    </citation>
    <scope>NUCLEOTIDE SEQUENCE [LARGE SCALE GENOMIC DNA]</scope>
    <source>
        <strain evidence="7 8">OMC1185</strain>
    </source>
</reference>
<dbReference type="SUPFAM" id="SSF51735">
    <property type="entry name" value="NAD(P)-binding Rossmann-fold domains"/>
    <property type="match status" value="1"/>
</dbReference>
<dbReference type="InterPro" id="IPR002347">
    <property type="entry name" value="SDR_fam"/>
</dbReference>
<dbReference type="GO" id="GO:0047038">
    <property type="term" value="F:D-arabinitol 2-dehydrogenase activity"/>
    <property type="evidence" value="ECO:0007669"/>
    <property type="project" value="UniProtKB-EC"/>
</dbReference>
<gene>
    <name evidence="7" type="ORF">OE88DRAFT_1807982</name>
</gene>
<dbReference type="InterPro" id="IPR020904">
    <property type="entry name" value="Sc_DH/Rdtase_CS"/>
</dbReference>
<dbReference type="FunFam" id="3.40.50.720:FF:000240">
    <property type="entry name" value="SDR family oxidoreductase"/>
    <property type="match status" value="1"/>
</dbReference>
<dbReference type="EMBL" id="ML213511">
    <property type="protein sequence ID" value="TFK51171.1"/>
    <property type="molecule type" value="Genomic_DNA"/>
</dbReference>
<dbReference type="EC" id="1.1.1.250" evidence="5"/>
<dbReference type="PROSITE" id="PS00061">
    <property type="entry name" value="ADH_SHORT"/>
    <property type="match status" value="1"/>
</dbReference>
<dbReference type="Proteomes" id="UP000305948">
    <property type="component" value="Unassembled WGS sequence"/>
</dbReference>
<evidence type="ECO:0000313" key="8">
    <source>
        <dbReference type="Proteomes" id="UP000305948"/>
    </source>
</evidence>
<name>A0A5C3NBD7_9AGAM</name>
<dbReference type="PANTHER" id="PTHR42760">
    <property type="entry name" value="SHORT-CHAIN DEHYDROGENASES/REDUCTASES FAMILY MEMBER"/>
    <property type="match status" value="1"/>
</dbReference>
<keyword evidence="8" id="KW-1185">Reference proteome</keyword>
<dbReference type="Gene3D" id="3.40.50.720">
    <property type="entry name" value="NAD(P)-binding Rossmann-like Domain"/>
    <property type="match status" value="1"/>
</dbReference>
<dbReference type="AlphaFoldDB" id="A0A5C3NBD7"/>
<dbReference type="GO" id="GO:0005975">
    <property type="term" value="P:carbohydrate metabolic process"/>
    <property type="evidence" value="ECO:0007669"/>
    <property type="project" value="UniProtKB-ARBA"/>
</dbReference>
<comment type="similarity">
    <text evidence="1">Belongs to the short-chain dehydrogenases/reductases (SDR) family.</text>
</comment>
<evidence type="ECO:0000256" key="5">
    <source>
        <dbReference type="ARBA" id="ARBA00066831"/>
    </source>
</evidence>
<accession>A0A5C3NBD7</accession>
<dbReference type="Pfam" id="PF13561">
    <property type="entry name" value="adh_short_C2"/>
    <property type="match status" value="1"/>
</dbReference>
<keyword evidence="2" id="KW-0521">NADP</keyword>